<evidence type="ECO:0008006" key="3">
    <source>
        <dbReference type="Google" id="ProtNLM"/>
    </source>
</evidence>
<dbReference type="RefSeq" id="WP_250920488.1">
    <property type="nucleotide sequence ID" value="NZ_JAMQAW010000023.1"/>
</dbReference>
<evidence type="ECO:0000313" key="1">
    <source>
        <dbReference type="EMBL" id="MCM2390159.1"/>
    </source>
</evidence>
<reference evidence="1" key="1">
    <citation type="submission" date="2022-06" db="EMBL/GenBank/DDBJ databases">
        <title>Genome public.</title>
        <authorList>
            <person name="Sun Q."/>
        </authorList>
    </citation>
    <scope>NUCLEOTIDE SEQUENCE</scope>
    <source>
        <strain evidence="1">CWNU-1</strain>
    </source>
</reference>
<organism evidence="1 2">
    <name type="scientific">Streptomyces albipurpureus</name>
    <dbReference type="NCBI Taxonomy" id="2897419"/>
    <lineage>
        <taxon>Bacteria</taxon>
        <taxon>Bacillati</taxon>
        <taxon>Actinomycetota</taxon>
        <taxon>Actinomycetes</taxon>
        <taxon>Kitasatosporales</taxon>
        <taxon>Streptomycetaceae</taxon>
        <taxon>Streptomyces</taxon>
    </lineage>
</organism>
<sequence length="69" mass="7713">MEAPATIEGIRNALPADQRRLFDEALGETTVESVADVVRHWILNLASGTEDEEVFACFEAEEWGLYESI</sequence>
<dbReference type="Proteomes" id="UP001431429">
    <property type="component" value="Unassembled WGS sequence"/>
</dbReference>
<accession>A0ABT0UQ86</accession>
<dbReference type="EMBL" id="JAMQAW010000023">
    <property type="protein sequence ID" value="MCM2390159.1"/>
    <property type="molecule type" value="Genomic_DNA"/>
</dbReference>
<evidence type="ECO:0000313" key="2">
    <source>
        <dbReference type="Proteomes" id="UP001431429"/>
    </source>
</evidence>
<comment type="caution">
    <text evidence="1">The sequence shown here is derived from an EMBL/GenBank/DDBJ whole genome shotgun (WGS) entry which is preliminary data.</text>
</comment>
<keyword evidence="2" id="KW-1185">Reference proteome</keyword>
<protein>
    <recommendedName>
        <fullName evidence="3">Glutamine synthetase</fullName>
    </recommendedName>
</protein>
<proteinExistence type="predicted"/>
<gene>
    <name evidence="1" type="ORF">NBG84_17995</name>
</gene>
<name>A0ABT0UQ86_9ACTN</name>